<dbReference type="PANTHER" id="PTHR11743">
    <property type="entry name" value="VOLTAGE-DEPENDENT ANION-SELECTIVE CHANNEL"/>
    <property type="match status" value="1"/>
</dbReference>
<dbReference type="Pfam" id="PF01459">
    <property type="entry name" value="Porin_3"/>
    <property type="match status" value="1"/>
</dbReference>
<dbReference type="PANTHER" id="PTHR11743:SF70">
    <property type="entry name" value="GH26960P-RELATED"/>
    <property type="match status" value="1"/>
</dbReference>
<dbReference type="EMBL" id="CDMZ01000198">
    <property type="protein sequence ID" value="CEM08965.1"/>
    <property type="molecule type" value="Genomic_DNA"/>
</dbReference>
<protein>
    <submittedName>
        <fullName evidence="1">Uncharacterized protein</fullName>
    </submittedName>
</protein>
<accession>A0A0G4F9M1</accession>
<dbReference type="InterPro" id="IPR023614">
    <property type="entry name" value="Porin_dom_sf"/>
</dbReference>
<dbReference type="InterPro" id="IPR001925">
    <property type="entry name" value="Porin_Euk"/>
</dbReference>
<dbReference type="GO" id="GO:0008308">
    <property type="term" value="F:voltage-gated monoatomic anion channel activity"/>
    <property type="evidence" value="ECO:0007669"/>
    <property type="project" value="InterPro"/>
</dbReference>
<proteinExistence type="predicted"/>
<sequence length="277" mass="29180">MVLFRDVNKASADVINRDFTHNVPIDLEVKSAAAPFSFTQCATITSAVAANSTVRFADKAFSAEGKFFTNGNSTFDLKYTKADFYKGTLLLNGRVDKKGTAFTPEVAADFSMKSAHAKFSLFPTSMTFNGSALFCLSKFKLGAEAAGSCDLSKVTFGLGGNYSNGPMTFSVKTAPAGGTSLGKVIGNVHAKKDSVEIGAEMSYGLTDSKTSLAFGGRMQVNKETAVKAKLADDGKVAMSLSHTFSPLISATMGAQFDGLNLGNSEALKYGAKVTFNC</sequence>
<reference evidence="1" key="1">
    <citation type="submission" date="2014-11" db="EMBL/GenBank/DDBJ databases">
        <authorList>
            <person name="Otto D Thomas"/>
            <person name="Naeem Raeece"/>
        </authorList>
    </citation>
    <scope>NUCLEOTIDE SEQUENCE</scope>
</reference>
<dbReference type="InterPro" id="IPR027246">
    <property type="entry name" value="Porin_Euk/Tom40"/>
</dbReference>
<dbReference type="Gene3D" id="2.40.160.10">
    <property type="entry name" value="Porin"/>
    <property type="match status" value="1"/>
</dbReference>
<evidence type="ECO:0000313" key="1">
    <source>
        <dbReference type="EMBL" id="CEM08965.1"/>
    </source>
</evidence>
<dbReference type="VEuPathDB" id="CryptoDB:Cvel_2962"/>
<organism evidence="1">
    <name type="scientific">Chromera velia CCMP2878</name>
    <dbReference type="NCBI Taxonomy" id="1169474"/>
    <lineage>
        <taxon>Eukaryota</taxon>
        <taxon>Sar</taxon>
        <taxon>Alveolata</taxon>
        <taxon>Colpodellida</taxon>
        <taxon>Chromeraceae</taxon>
        <taxon>Chromera</taxon>
    </lineage>
</organism>
<dbReference type="AlphaFoldDB" id="A0A0G4F9M1"/>
<gene>
    <name evidence="1" type="ORF">Cvel_2962</name>
</gene>
<dbReference type="PhylomeDB" id="A0A0G4F9M1"/>
<dbReference type="GO" id="GO:0005741">
    <property type="term" value="C:mitochondrial outer membrane"/>
    <property type="evidence" value="ECO:0007669"/>
    <property type="project" value="InterPro"/>
</dbReference>
<name>A0A0G4F9M1_9ALVE</name>